<evidence type="ECO:0000313" key="4">
    <source>
        <dbReference type="Proteomes" id="UP000016936"/>
    </source>
</evidence>
<reference evidence="4" key="2">
    <citation type="journal article" date="2013" name="PLoS Genet.">
        <title>Comparative genome structure, secondary metabolite, and effector coding capacity across Cochliobolus pathogens.</title>
        <authorList>
            <person name="Condon B.J."/>
            <person name="Leng Y."/>
            <person name="Wu D."/>
            <person name="Bushley K.E."/>
            <person name="Ohm R.A."/>
            <person name="Otillar R."/>
            <person name="Martin J."/>
            <person name="Schackwitz W."/>
            <person name="Grimwood J."/>
            <person name="MohdZainudin N."/>
            <person name="Xue C."/>
            <person name="Wang R."/>
            <person name="Manning V.A."/>
            <person name="Dhillon B."/>
            <person name="Tu Z.J."/>
            <person name="Steffenson B.J."/>
            <person name="Salamov A."/>
            <person name="Sun H."/>
            <person name="Lowry S."/>
            <person name="LaButti K."/>
            <person name="Han J."/>
            <person name="Copeland A."/>
            <person name="Lindquist E."/>
            <person name="Barry K."/>
            <person name="Schmutz J."/>
            <person name="Baker S.E."/>
            <person name="Ciuffetti L.M."/>
            <person name="Grigoriev I.V."/>
            <person name="Zhong S."/>
            <person name="Turgeon B.G."/>
        </authorList>
    </citation>
    <scope>NUCLEOTIDE SEQUENCE [LARGE SCALE GENOMIC DNA]</scope>
    <source>
        <strain evidence="4">C5 / ATCC 48332 / race O</strain>
    </source>
</reference>
<evidence type="ECO:0000256" key="1">
    <source>
        <dbReference type="SAM" id="MobiDB-lite"/>
    </source>
</evidence>
<dbReference type="STRING" id="701091.M2UNV6"/>
<feature type="compositionally biased region" description="Low complexity" evidence="1">
    <location>
        <begin position="111"/>
        <end position="125"/>
    </location>
</feature>
<keyword evidence="2" id="KW-1133">Transmembrane helix</keyword>
<feature type="compositionally biased region" description="Low complexity" evidence="1">
    <location>
        <begin position="161"/>
        <end position="173"/>
    </location>
</feature>
<dbReference type="Proteomes" id="UP000016936">
    <property type="component" value="Unassembled WGS sequence"/>
</dbReference>
<feature type="compositionally biased region" description="Pro residues" evidence="1">
    <location>
        <begin position="147"/>
        <end position="160"/>
    </location>
</feature>
<keyword evidence="2" id="KW-0472">Membrane</keyword>
<evidence type="ECO:0000313" key="3">
    <source>
        <dbReference type="EMBL" id="EMD89643.1"/>
    </source>
</evidence>
<feature type="compositionally biased region" description="Polar residues" evidence="1">
    <location>
        <begin position="93"/>
        <end position="110"/>
    </location>
</feature>
<keyword evidence="4" id="KW-1185">Reference proteome</keyword>
<reference evidence="3 4" key="1">
    <citation type="journal article" date="2012" name="PLoS Pathog.">
        <title>Diverse lifestyles and strategies of plant pathogenesis encoded in the genomes of eighteen Dothideomycetes fungi.</title>
        <authorList>
            <person name="Ohm R.A."/>
            <person name="Feau N."/>
            <person name="Henrissat B."/>
            <person name="Schoch C.L."/>
            <person name="Horwitz B.A."/>
            <person name="Barry K.W."/>
            <person name="Condon B.J."/>
            <person name="Copeland A.C."/>
            <person name="Dhillon B."/>
            <person name="Glaser F."/>
            <person name="Hesse C.N."/>
            <person name="Kosti I."/>
            <person name="LaButti K."/>
            <person name="Lindquist E.A."/>
            <person name="Lucas S."/>
            <person name="Salamov A.A."/>
            <person name="Bradshaw R.E."/>
            <person name="Ciuffetti L."/>
            <person name="Hamelin R.C."/>
            <person name="Kema G.H.J."/>
            <person name="Lawrence C."/>
            <person name="Scott J.A."/>
            <person name="Spatafora J.W."/>
            <person name="Turgeon B.G."/>
            <person name="de Wit P.J.G.M."/>
            <person name="Zhong S."/>
            <person name="Goodwin S.B."/>
            <person name="Grigoriev I.V."/>
        </authorList>
    </citation>
    <scope>NUCLEOTIDE SEQUENCE [LARGE SCALE GENOMIC DNA]</scope>
    <source>
        <strain evidence="4">C5 / ATCC 48332 / race O</strain>
    </source>
</reference>
<dbReference type="OMA" id="NYKPVAR"/>
<feature type="compositionally biased region" description="Basic and acidic residues" evidence="1">
    <location>
        <begin position="49"/>
        <end position="63"/>
    </location>
</feature>
<feature type="compositionally biased region" description="Pro residues" evidence="1">
    <location>
        <begin position="174"/>
        <end position="183"/>
    </location>
</feature>
<gene>
    <name evidence="3" type="ORF">COCHEDRAFT_1105936</name>
</gene>
<dbReference type="OrthoDB" id="3784821at2759"/>
<accession>M2UNV6</accession>
<dbReference type="AlphaFoldDB" id="M2UNV6"/>
<organism evidence="3 4">
    <name type="scientific">Cochliobolus heterostrophus (strain C5 / ATCC 48332 / race O)</name>
    <name type="common">Southern corn leaf blight fungus</name>
    <name type="synonym">Bipolaris maydis</name>
    <dbReference type="NCBI Taxonomy" id="701091"/>
    <lineage>
        <taxon>Eukaryota</taxon>
        <taxon>Fungi</taxon>
        <taxon>Dikarya</taxon>
        <taxon>Ascomycota</taxon>
        <taxon>Pezizomycotina</taxon>
        <taxon>Dothideomycetes</taxon>
        <taxon>Pleosporomycetidae</taxon>
        <taxon>Pleosporales</taxon>
        <taxon>Pleosporineae</taxon>
        <taxon>Pleosporaceae</taxon>
        <taxon>Bipolaris</taxon>
    </lineage>
</organism>
<feature type="transmembrane region" description="Helical" evidence="2">
    <location>
        <begin position="218"/>
        <end position="236"/>
    </location>
</feature>
<dbReference type="HOGENOM" id="CLU_097214_0_0_1"/>
<feature type="region of interest" description="Disordered" evidence="1">
    <location>
        <begin position="1"/>
        <end position="26"/>
    </location>
</feature>
<evidence type="ECO:0000256" key="2">
    <source>
        <dbReference type="SAM" id="Phobius"/>
    </source>
</evidence>
<name>M2UNV6_COCH5</name>
<dbReference type="EMBL" id="KB445578">
    <property type="protein sequence ID" value="EMD89643.1"/>
    <property type="molecule type" value="Genomic_DNA"/>
</dbReference>
<feature type="region of interest" description="Disordered" evidence="1">
    <location>
        <begin position="38"/>
        <end position="188"/>
    </location>
</feature>
<sequence length="254" mass="27323">MSSTNTTIEPPAVKKRGRPKKVAEDAGETIVVEAKKTPAVKKATTKPIAPKDKLIAPEKDKKTIAKKNAPEHLTPVTPATSKILESVRAKGTLSKTLPTKTASLESRNSGTPPATTAQAPPISSSSPPPPPQQQQQPKTPRTHPAPTTIPLPQKPIPAPSPISSASHTTSPRNPVLPPNPYPSTPRRIPPALSQHTRVIEPTPDIRLPPKYKPAARRVTAIIVSLPIVLVFGYELLERWRGKKEVKVKFGGDRS</sequence>
<protein>
    <submittedName>
        <fullName evidence="3">Uncharacterized protein</fullName>
    </submittedName>
</protein>
<proteinExistence type="predicted"/>
<keyword evidence="2" id="KW-0812">Transmembrane</keyword>